<dbReference type="Proteomes" id="UP001275084">
    <property type="component" value="Unassembled WGS sequence"/>
</dbReference>
<dbReference type="AlphaFoldDB" id="A0AAJ0HGP3"/>
<keyword evidence="2" id="KW-1185">Reference proteome</keyword>
<evidence type="ECO:0000313" key="1">
    <source>
        <dbReference type="EMBL" id="KAK3350301.1"/>
    </source>
</evidence>
<gene>
    <name evidence="1" type="ORF">B0T25DRAFT_435240</name>
</gene>
<proteinExistence type="predicted"/>
<evidence type="ECO:0000313" key="2">
    <source>
        <dbReference type="Proteomes" id="UP001275084"/>
    </source>
</evidence>
<name>A0AAJ0HGP3_9PEZI</name>
<sequence>QFMLSMYHEDEYLLLKSYENDECKWSFTPPILSLSYLPLLSQSATTQSYHLKEPYGYMTPAHGGVTLPALLSFDNFKEAIKHESAVTMPYTDKSYVTMGYSSYLPSMDISAHPMPYDHLPHITPISYSHNYLGNSSDLKSYDYPIIPLLKP</sequence>
<reference evidence="1" key="2">
    <citation type="submission" date="2023-06" db="EMBL/GenBank/DDBJ databases">
        <authorList>
            <consortium name="Lawrence Berkeley National Laboratory"/>
            <person name="Haridas S."/>
            <person name="Hensen N."/>
            <person name="Bonometti L."/>
            <person name="Westerberg I."/>
            <person name="Brannstrom I.O."/>
            <person name="Guillou S."/>
            <person name="Cros-Aarteil S."/>
            <person name="Calhoun S."/>
            <person name="Kuo A."/>
            <person name="Mondo S."/>
            <person name="Pangilinan J."/>
            <person name="Riley R."/>
            <person name="Labutti K."/>
            <person name="Andreopoulos B."/>
            <person name="Lipzen A."/>
            <person name="Chen C."/>
            <person name="Yanf M."/>
            <person name="Daum C."/>
            <person name="Ng V."/>
            <person name="Clum A."/>
            <person name="Steindorff A."/>
            <person name="Ohm R."/>
            <person name="Martin F."/>
            <person name="Silar P."/>
            <person name="Natvig D."/>
            <person name="Lalanne C."/>
            <person name="Gautier V."/>
            <person name="Ament-Velasquez S.L."/>
            <person name="Kruys A."/>
            <person name="Hutchinson M.I."/>
            <person name="Powell A.J."/>
            <person name="Barry K."/>
            <person name="Miller A.N."/>
            <person name="Grigoriev I.V."/>
            <person name="Debuchy R."/>
            <person name="Gladieux P."/>
            <person name="Thoren M.H."/>
            <person name="Johannesson H."/>
        </authorList>
    </citation>
    <scope>NUCLEOTIDE SEQUENCE</scope>
    <source>
        <strain evidence="1">CBS 955.72</strain>
    </source>
</reference>
<comment type="caution">
    <text evidence="1">The sequence shown here is derived from an EMBL/GenBank/DDBJ whole genome shotgun (WGS) entry which is preliminary data.</text>
</comment>
<reference evidence="1" key="1">
    <citation type="journal article" date="2023" name="Mol. Phylogenet. Evol.">
        <title>Genome-scale phylogeny and comparative genomics of the fungal order Sordariales.</title>
        <authorList>
            <person name="Hensen N."/>
            <person name="Bonometti L."/>
            <person name="Westerberg I."/>
            <person name="Brannstrom I.O."/>
            <person name="Guillou S."/>
            <person name="Cros-Aarteil S."/>
            <person name="Calhoun S."/>
            <person name="Haridas S."/>
            <person name="Kuo A."/>
            <person name="Mondo S."/>
            <person name="Pangilinan J."/>
            <person name="Riley R."/>
            <person name="LaButti K."/>
            <person name="Andreopoulos B."/>
            <person name="Lipzen A."/>
            <person name="Chen C."/>
            <person name="Yan M."/>
            <person name="Daum C."/>
            <person name="Ng V."/>
            <person name="Clum A."/>
            <person name="Steindorff A."/>
            <person name="Ohm R.A."/>
            <person name="Martin F."/>
            <person name="Silar P."/>
            <person name="Natvig D.O."/>
            <person name="Lalanne C."/>
            <person name="Gautier V."/>
            <person name="Ament-Velasquez S.L."/>
            <person name="Kruys A."/>
            <person name="Hutchinson M.I."/>
            <person name="Powell A.J."/>
            <person name="Barry K."/>
            <person name="Miller A.N."/>
            <person name="Grigoriev I.V."/>
            <person name="Debuchy R."/>
            <person name="Gladieux P."/>
            <person name="Hiltunen Thoren M."/>
            <person name="Johannesson H."/>
        </authorList>
    </citation>
    <scope>NUCLEOTIDE SEQUENCE</scope>
    <source>
        <strain evidence="1">CBS 955.72</strain>
    </source>
</reference>
<dbReference type="EMBL" id="JAUIQD010000005">
    <property type="protein sequence ID" value="KAK3350301.1"/>
    <property type="molecule type" value="Genomic_DNA"/>
</dbReference>
<feature type="non-terminal residue" evidence="1">
    <location>
        <position position="151"/>
    </location>
</feature>
<protein>
    <submittedName>
        <fullName evidence="1">Uncharacterized protein</fullName>
    </submittedName>
</protein>
<accession>A0AAJ0HGP3</accession>
<feature type="non-terminal residue" evidence="1">
    <location>
        <position position="1"/>
    </location>
</feature>
<organism evidence="1 2">
    <name type="scientific">Lasiosphaeria hispida</name>
    <dbReference type="NCBI Taxonomy" id="260671"/>
    <lineage>
        <taxon>Eukaryota</taxon>
        <taxon>Fungi</taxon>
        <taxon>Dikarya</taxon>
        <taxon>Ascomycota</taxon>
        <taxon>Pezizomycotina</taxon>
        <taxon>Sordariomycetes</taxon>
        <taxon>Sordariomycetidae</taxon>
        <taxon>Sordariales</taxon>
        <taxon>Lasiosphaeriaceae</taxon>
        <taxon>Lasiosphaeria</taxon>
    </lineage>
</organism>